<dbReference type="OrthoDB" id="2633250at2"/>
<dbReference type="GO" id="GO:0004341">
    <property type="term" value="F:gluconolactonase activity"/>
    <property type="evidence" value="ECO:0007669"/>
    <property type="project" value="TreeGrafter"/>
</dbReference>
<dbReference type="SUPFAM" id="SSF63829">
    <property type="entry name" value="Calcium-dependent phosphotriesterase"/>
    <property type="match status" value="1"/>
</dbReference>
<feature type="binding site" evidence="3">
    <location>
        <position position="99"/>
    </location>
    <ligand>
        <name>substrate</name>
    </ligand>
</feature>
<comment type="cofactor">
    <cofactor evidence="3">
        <name>Zn(2+)</name>
        <dbReference type="ChEBI" id="CHEBI:29105"/>
    </cofactor>
    <text evidence="3">Binds 1 divalent metal cation per subunit.</text>
</comment>
<dbReference type="EMBL" id="NBXE01000006">
    <property type="protein sequence ID" value="RFA29091.1"/>
    <property type="molecule type" value="Genomic_DNA"/>
</dbReference>
<sequence>MRIGELQVAIRVEAEIGEGPVFDSRTGQMCWVDLANGYHFQSDLARGVERRWSLGTVLGAAAPRANQPGFAVAVAEGFGLVVDGVLDVVDPVLPASNTRMNDAKCDPLGRMWAGSTTLDFVPGRGALHRWDGVSPSTLMYENLTLPNGLGWNAEANTMYLADSKAGTVMNANFDLEHGEIGEFRPLATIDSGVPDGLAVDMDGCLWVAAWGGSAIHRFDHAGRLMLTIDMPVSQPSSCAFAPDGTLYVTSARAGLDAATLRAEPLAGSVFRIATGTRGVPVAAFGA</sequence>
<dbReference type="InterPro" id="IPR013658">
    <property type="entry name" value="SGL"/>
</dbReference>
<dbReference type="PANTHER" id="PTHR10907:SF47">
    <property type="entry name" value="REGUCALCIN"/>
    <property type="match status" value="1"/>
</dbReference>
<name>A0A3E0WDI8_9MICO</name>
<dbReference type="Gene3D" id="2.120.10.30">
    <property type="entry name" value="TolB, C-terminal domain"/>
    <property type="match status" value="1"/>
</dbReference>
<dbReference type="InterPro" id="IPR011042">
    <property type="entry name" value="6-blade_b-propeller_TolB-like"/>
</dbReference>
<proteinExistence type="inferred from homology"/>
<dbReference type="PANTHER" id="PTHR10907">
    <property type="entry name" value="REGUCALCIN"/>
    <property type="match status" value="1"/>
</dbReference>
<evidence type="ECO:0000313" key="5">
    <source>
        <dbReference type="EMBL" id="RFA29091.1"/>
    </source>
</evidence>
<dbReference type="Proteomes" id="UP000257080">
    <property type="component" value="Unassembled WGS sequence"/>
</dbReference>
<keyword evidence="3" id="KW-0862">Zinc</keyword>
<feature type="binding site" evidence="3">
    <location>
        <position position="119"/>
    </location>
    <ligand>
        <name>substrate</name>
    </ligand>
</feature>
<reference evidence="5 6" key="1">
    <citation type="submission" date="2017-04" db="EMBL/GenBank/DDBJ databases">
        <title>Comparative genome analysis of Subtercola boreus.</title>
        <authorList>
            <person name="Cho Y.-J."/>
            <person name="Cho A."/>
            <person name="Kim O.-S."/>
            <person name="Lee J.-I."/>
        </authorList>
    </citation>
    <scope>NUCLEOTIDE SEQUENCE [LARGE SCALE GENOMIC DNA]</scope>
    <source>
        <strain evidence="5 6">P28004</strain>
    </source>
</reference>
<accession>A0A3E0WDI8</accession>
<feature type="binding site" evidence="3">
    <location>
        <position position="147"/>
    </location>
    <ligand>
        <name>a divalent metal cation</name>
        <dbReference type="ChEBI" id="CHEBI:60240"/>
    </ligand>
</feature>
<dbReference type="PRINTS" id="PR01790">
    <property type="entry name" value="SMP30FAMILY"/>
</dbReference>
<dbReference type="Pfam" id="PF08450">
    <property type="entry name" value="SGL"/>
    <property type="match status" value="1"/>
</dbReference>
<comment type="similarity">
    <text evidence="1">Belongs to the SMP-30/CGR1 family.</text>
</comment>
<keyword evidence="3" id="KW-0479">Metal-binding</keyword>
<feature type="domain" description="SMP-30/Gluconolactonase/LRE-like region" evidence="4">
    <location>
        <begin position="16"/>
        <end position="252"/>
    </location>
</feature>
<evidence type="ECO:0000259" key="4">
    <source>
        <dbReference type="Pfam" id="PF08450"/>
    </source>
</evidence>
<dbReference type="GO" id="GO:0019853">
    <property type="term" value="P:L-ascorbic acid biosynthetic process"/>
    <property type="evidence" value="ECO:0007669"/>
    <property type="project" value="TreeGrafter"/>
</dbReference>
<comment type="caution">
    <text evidence="5">The sequence shown here is derived from an EMBL/GenBank/DDBJ whole genome shotgun (WGS) entry which is preliminary data.</text>
</comment>
<organism evidence="5 6">
    <name type="scientific">Subtercola boreus</name>
    <dbReference type="NCBI Taxonomy" id="120213"/>
    <lineage>
        <taxon>Bacteria</taxon>
        <taxon>Bacillati</taxon>
        <taxon>Actinomycetota</taxon>
        <taxon>Actinomycetes</taxon>
        <taxon>Micrococcales</taxon>
        <taxon>Microbacteriaceae</taxon>
        <taxon>Subtercola</taxon>
    </lineage>
</organism>
<feature type="binding site" evidence="3">
    <location>
        <position position="101"/>
    </location>
    <ligand>
        <name>substrate</name>
    </ligand>
</feature>
<dbReference type="RefSeq" id="WP_116417359.1">
    <property type="nucleotide sequence ID" value="NZ_NBXC01000006.1"/>
</dbReference>
<protein>
    <recommendedName>
        <fullName evidence="4">SMP-30/Gluconolactonase/LRE-like region domain-containing protein</fullName>
    </recommendedName>
</protein>
<dbReference type="AlphaFoldDB" id="A0A3E0WDI8"/>
<feature type="binding site" evidence="3">
    <location>
        <position position="195"/>
    </location>
    <ligand>
        <name>a divalent metal cation</name>
        <dbReference type="ChEBI" id="CHEBI:60240"/>
    </ligand>
</feature>
<evidence type="ECO:0000256" key="2">
    <source>
        <dbReference type="PIRSR" id="PIRSR605511-1"/>
    </source>
</evidence>
<gene>
    <name evidence="5" type="ORF">B7R25_02190</name>
</gene>
<feature type="active site" description="Proton donor/acceptor" evidence="2">
    <location>
        <position position="195"/>
    </location>
</feature>
<dbReference type="GO" id="GO:0005509">
    <property type="term" value="F:calcium ion binding"/>
    <property type="evidence" value="ECO:0007669"/>
    <property type="project" value="TreeGrafter"/>
</dbReference>
<evidence type="ECO:0000313" key="6">
    <source>
        <dbReference type="Proteomes" id="UP000257080"/>
    </source>
</evidence>
<feature type="binding site" evidence="3">
    <location>
        <position position="18"/>
    </location>
    <ligand>
        <name>a divalent metal cation</name>
        <dbReference type="ChEBI" id="CHEBI:60240"/>
    </ligand>
</feature>
<evidence type="ECO:0000256" key="1">
    <source>
        <dbReference type="ARBA" id="ARBA00008853"/>
    </source>
</evidence>
<evidence type="ECO:0000256" key="3">
    <source>
        <dbReference type="PIRSR" id="PIRSR605511-2"/>
    </source>
</evidence>
<dbReference type="InterPro" id="IPR005511">
    <property type="entry name" value="SMP-30"/>
</dbReference>